<dbReference type="Proteomes" id="UP000019205">
    <property type="component" value="Chromosome"/>
</dbReference>
<feature type="signal peptide" evidence="1">
    <location>
        <begin position="1"/>
        <end position="22"/>
    </location>
</feature>
<dbReference type="SMART" id="SM00228">
    <property type="entry name" value="PDZ"/>
    <property type="match status" value="1"/>
</dbReference>
<keyword evidence="1" id="KW-0732">Signal</keyword>
<reference evidence="3 4" key="1">
    <citation type="journal article" date="2007" name="Proc. Natl. Acad. Sci. U.S.A.">
        <title>Characterization of a marine gammaproteobacterium capable of aerobic anoxygenic photosynthesis.</title>
        <authorList>
            <person name="Fuchs B.M."/>
            <person name="Spring S."/>
            <person name="Teeling H."/>
            <person name="Quast C."/>
            <person name="Wulf J."/>
            <person name="Schattenhofer M."/>
            <person name="Yan S."/>
            <person name="Ferriera S."/>
            <person name="Johnson J."/>
            <person name="Glockner F.O."/>
            <person name="Amann R."/>
        </authorList>
    </citation>
    <scope>NUCLEOTIDE SEQUENCE [LARGE SCALE GENOMIC DNA]</scope>
    <source>
        <strain evidence="3">KT71</strain>
    </source>
</reference>
<dbReference type="STRING" id="314285.KT71_12660"/>
<evidence type="ECO:0000313" key="3">
    <source>
        <dbReference type="EMBL" id="EAQ95993.2"/>
    </source>
</evidence>
<dbReference type="InterPro" id="IPR032710">
    <property type="entry name" value="NTF2-like_dom_sf"/>
</dbReference>
<keyword evidence="4" id="KW-1185">Reference proteome</keyword>
<dbReference type="GO" id="GO:0008233">
    <property type="term" value="F:peptidase activity"/>
    <property type="evidence" value="ECO:0007669"/>
    <property type="project" value="UniProtKB-KW"/>
</dbReference>
<dbReference type="HOGENOM" id="CLU_1141044_0_0_6"/>
<organism evidence="3 4">
    <name type="scientific">Congregibacter litoralis KT71</name>
    <dbReference type="NCBI Taxonomy" id="314285"/>
    <lineage>
        <taxon>Bacteria</taxon>
        <taxon>Pseudomonadati</taxon>
        <taxon>Pseudomonadota</taxon>
        <taxon>Gammaproteobacteria</taxon>
        <taxon>Cellvibrionales</taxon>
        <taxon>Halieaceae</taxon>
        <taxon>Congregibacter</taxon>
    </lineage>
</organism>
<feature type="domain" description="PDZ" evidence="2">
    <location>
        <begin position="51"/>
        <end position="149"/>
    </location>
</feature>
<dbReference type="AlphaFoldDB" id="A4AD69"/>
<dbReference type="RefSeq" id="WP_023659746.1">
    <property type="nucleotide sequence ID" value="NZ_CM002299.1"/>
</dbReference>
<accession>A4AD69</accession>
<reference evidence="3 4" key="2">
    <citation type="journal article" date="2009" name="PLoS ONE">
        <title>The photosynthetic apparatus and its regulation in the aerobic gammaproteobacterium Congregibacter litoralis gen. nov., sp. nov.</title>
        <authorList>
            <person name="Spring S."/>
            <person name="Lunsdorf H."/>
            <person name="Fuchs B.M."/>
            <person name="Tindall B.J."/>
        </authorList>
    </citation>
    <scope>NUCLEOTIDE SEQUENCE [LARGE SCALE GENOMIC DNA]</scope>
    <source>
        <strain evidence="3">KT71</strain>
    </source>
</reference>
<keyword evidence="3" id="KW-0645">Protease</keyword>
<proteinExistence type="predicted"/>
<dbReference type="PROSITE" id="PS50106">
    <property type="entry name" value="PDZ"/>
    <property type="match status" value="1"/>
</dbReference>
<dbReference type="Pfam" id="PF13180">
    <property type="entry name" value="PDZ_2"/>
    <property type="match status" value="1"/>
</dbReference>
<evidence type="ECO:0000313" key="4">
    <source>
        <dbReference type="Proteomes" id="UP000019205"/>
    </source>
</evidence>
<dbReference type="EMBL" id="AAOA02000001">
    <property type="protein sequence ID" value="EAQ95993.2"/>
    <property type="molecule type" value="Genomic_DNA"/>
</dbReference>
<dbReference type="SUPFAM" id="SSF50156">
    <property type="entry name" value="PDZ domain-like"/>
    <property type="match status" value="1"/>
</dbReference>
<gene>
    <name evidence="3" type="ORF">KT71_12660</name>
</gene>
<name>A4AD69_9GAMM</name>
<evidence type="ECO:0000259" key="2">
    <source>
        <dbReference type="PROSITE" id="PS50106"/>
    </source>
</evidence>
<sequence>MNTIKCLVASTALLCAGSTAFAAHHEGPGNKAVAEGWFEASCGDLEGFVEYVDMHMADDGVFTPDRYVGLGFTVDNDKGDDFGTIMSVTPGTPAASVLKAGDQFVSVNGMPSTWENRDKTTFRGKPGEPVKAVIMRDGKEMSVEVNRGIIAARNDKSTVLKNLGMADASDWGTGECSVLEVVAEGDVVYLTAEYSDTETETGYPFTQRQIMRIKFNGDGKIMEAMGMGENQFVLEQLGYRISR</sequence>
<comment type="caution">
    <text evidence="3">The sequence shown here is derived from an EMBL/GenBank/DDBJ whole genome shotgun (WGS) entry which is preliminary data.</text>
</comment>
<dbReference type="GO" id="GO:0006508">
    <property type="term" value="P:proteolysis"/>
    <property type="evidence" value="ECO:0007669"/>
    <property type="project" value="UniProtKB-KW"/>
</dbReference>
<dbReference type="InterPro" id="IPR036034">
    <property type="entry name" value="PDZ_sf"/>
</dbReference>
<dbReference type="SUPFAM" id="SSF54427">
    <property type="entry name" value="NTF2-like"/>
    <property type="match status" value="1"/>
</dbReference>
<dbReference type="OrthoDB" id="5731574at2"/>
<dbReference type="InterPro" id="IPR001478">
    <property type="entry name" value="PDZ"/>
</dbReference>
<evidence type="ECO:0000256" key="1">
    <source>
        <dbReference type="SAM" id="SignalP"/>
    </source>
</evidence>
<dbReference type="Gene3D" id="2.30.42.10">
    <property type="match status" value="1"/>
</dbReference>
<protein>
    <submittedName>
        <fullName evidence="3">Periplasmic protease</fullName>
    </submittedName>
</protein>
<keyword evidence="3" id="KW-0378">Hydrolase</keyword>
<feature type="chain" id="PRO_5002664464" evidence="1">
    <location>
        <begin position="23"/>
        <end position="243"/>
    </location>
</feature>